<feature type="region of interest" description="Disordered" evidence="1">
    <location>
        <begin position="86"/>
        <end position="112"/>
    </location>
</feature>
<feature type="compositionally biased region" description="Polar residues" evidence="1">
    <location>
        <begin position="103"/>
        <end position="112"/>
    </location>
</feature>
<gene>
    <name evidence="2" type="ORF">H5P27_05480</name>
</gene>
<feature type="compositionally biased region" description="Basic and acidic residues" evidence="1">
    <location>
        <begin position="86"/>
        <end position="95"/>
    </location>
</feature>
<sequence>MISPSLEDSEASPRTVEKTHRVSAALLSSQFSRKLEELPTFVIEVENHGERSLIFTTSSVKLSSGDQPVEAYSIEEYTAKLAEASHREAEEEGGRQAEAALRTSGSVSTPAMQDNSAAMAKITSANMASRASANRKVSQQLNKEITELIDIHQINPGDSKSGKVLFHGENIKANLPLKLVVTLEGEPYEFTFSVTEQSQ</sequence>
<evidence type="ECO:0000313" key="2">
    <source>
        <dbReference type="EMBL" id="MBC2605488.1"/>
    </source>
</evidence>
<evidence type="ECO:0000256" key="1">
    <source>
        <dbReference type="SAM" id="MobiDB-lite"/>
    </source>
</evidence>
<name>A0A7X1B6W2_9BACT</name>
<keyword evidence="3" id="KW-1185">Reference proteome</keyword>
<dbReference type="AlphaFoldDB" id="A0A7X1B6W2"/>
<evidence type="ECO:0000313" key="3">
    <source>
        <dbReference type="Proteomes" id="UP000526501"/>
    </source>
</evidence>
<accession>A0A7X1B6W2</accession>
<reference evidence="2 3" key="1">
    <citation type="submission" date="2020-07" db="EMBL/GenBank/DDBJ databases">
        <authorList>
            <person name="Feng X."/>
        </authorList>
    </citation>
    <scope>NUCLEOTIDE SEQUENCE [LARGE SCALE GENOMIC DNA]</scope>
    <source>
        <strain evidence="2 3">JCM23202</strain>
    </source>
</reference>
<protein>
    <submittedName>
        <fullName evidence="2">Uncharacterized protein</fullName>
    </submittedName>
</protein>
<dbReference type="RefSeq" id="WP_185659363.1">
    <property type="nucleotide sequence ID" value="NZ_JACHVC010000006.1"/>
</dbReference>
<dbReference type="Proteomes" id="UP000526501">
    <property type="component" value="Unassembled WGS sequence"/>
</dbReference>
<proteinExistence type="predicted"/>
<organism evidence="2 3">
    <name type="scientific">Pelagicoccus albus</name>
    <dbReference type="NCBI Taxonomy" id="415222"/>
    <lineage>
        <taxon>Bacteria</taxon>
        <taxon>Pseudomonadati</taxon>
        <taxon>Verrucomicrobiota</taxon>
        <taxon>Opitutia</taxon>
        <taxon>Puniceicoccales</taxon>
        <taxon>Pelagicoccaceae</taxon>
        <taxon>Pelagicoccus</taxon>
    </lineage>
</organism>
<dbReference type="EMBL" id="JACHVC010000006">
    <property type="protein sequence ID" value="MBC2605488.1"/>
    <property type="molecule type" value="Genomic_DNA"/>
</dbReference>
<comment type="caution">
    <text evidence="2">The sequence shown here is derived from an EMBL/GenBank/DDBJ whole genome shotgun (WGS) entry which is preliminary data.</text>
</comment>